<accession>A0ABV5M1L3</accession>
<evidence type="ECO:0000259" key="1">
    <source>
        <dbReference type="Pfam" id="PF18029"/>
    </source>
</evidence>
<evidence type="ECO:0000313" key="2">
    <source>
        <dbReference type="EMBL" id="MFB9442750.1"/>
    </source>
</evidence>
<dbReference type="InterPro" id="IPR041581">
    <property type="entry name" value="Glyoxalase_6"/>
</dbReference>
<dbReference type="Proteomes" id="UP001589608">
    <property type="component" value="Unassembled WGS sequence"/>
</dbReference>
<dbReference type="EMBL" id="JBHMCA010000018">
    <property type="protein sequence ID" value="MFB9442750.1"/>
    <property type="molecule type" value="Genomic_DNA"/>
</dbReference>
<dbReference type="PANTHER" id="PTHR35908">
    <property type="entry name" value="HYPOTHETICAL FUSION PROTEIN"/>
    <property type="match status" value="1"/>
</dbReference>
<dbReference type="Gene3D" id="3.10.180.10">
    <property type="entry name" value="2,3-Dihydroxybiphenyl 1,2-Dioxygenase, domain 1"/>
    <property type="match status" value="1"/>
</dbReference>
<comment type="caution">
    <text evidence="2">The sequence shown here is derived from an EMBL/GenBank/DDBJ whole genome shotgun (WGS) entry which is preliminary data.</text>
</comment>
<dbReference type="Pfam" id="PF18029">
    <property type="entry name" value="Glyoxalase_6"/>
    <property type="match status" value="1"/>
</dbReference>
<dbReference type="PANTHER" id="PTHR35908:SF1">
    <property type="entry name" value="CONSERVED PROTEIN"/>
    <property type="match status" value="1"/>
</dbReference>
<dbReference type="InterPro" id="IPR029068">
    <property type="entry name" value="Glyas_Bleomycin-R_OHBP_Dase"/>
</dbReference>
<evidence type="ECO:0000313" key="3">
    <source>
        <dbReference type="Proteomes" id="UP001589608"/>
    </source>
</evidence>
<sequence length="127" mass="14020">MAHFSRLYAISIDVPRADHDATVAFWSGALGAPLERVGQYPEFSGAKLPDHDMIVLAQRLGDGPARVHLDFHTDDVDAEVARLERLGATRLERAGNWQVMRDPAGLVFCVVLDRPGVLTEANATRWD</sequence>
<name>A0ABV5M1L3_9ACTN</name>
<protein>
    <submittedName>
        <fullName evidence="2">VOC family protein</fullName>
    </submittedName>
</protein>
<feature type="domain" description="Glyoxalase-like" evidence="1">
    <location>
        <begin position="11"/>
        <end position="111"/>
    </location>
</feature>
<dbReference type="CDD" id="cd06587">
    <property type="entry name" value="VOC"/>
    <property type="match status" value="1"/>
</dbReference>
<organism evidence="2 3">
    <name type="scientific">Dactylosporangium vinaceum</name>
    <dbReference type="NCBI Taxonomy" id="53362"/>
    <lineage>
        <taxon>Bacteria</taxon>
        <taxon>Bacillati</taxon>
        <taxon>Actinomycetota</taxon>
        <taxon>Actinomycetes</taxon>
        <taxon>Micromonosporales</taxon>
        <taxon>Micromonosporaceae</taxon>
        <taxon>Dactylosporangium</taxon>
    </lineage>
</organism>
<dbReference type="RefSeq" id="WP_223103062.1">
    <property type="nucleotide sequence ID" value="NZ_CP061913.1"/>
</dbReference>
<gene>
    <name evidence="2" type="ORF">ACFFTR_06595</name>
</gene>
<dbReference type="SUPFAM" id="SSF54593">
    <property type="entry name" value="Glyoxalase/Bleomycin resistance protein/Dihydroxybiphenyl dioxygenase"/>
    <property type="match status" value="1"/>
</dbReference>
<reference evidence="2 3" key="1">
    <citation type="submission" date="2024-09" db="EMBL/GenBank/DDBJ databases">
        <authorList>
            <person name="Sun Q."/>
            <person name="Mori K."/>
        </authorList>
    </citation>
    <scope>NUCLEOTIDE SEQUENCE [LARGE SCALE GENOMIC DNA]</scope>
    <source>
        <strain evidence="2 3">JCM 3307</strain>
    </source>
</reference>
<proteinExistence type="predicted"/>
<keyword evidence="3" id="KW-1185">Reference proteome</keyword>